<keyword evidence="1" id="KW-0812">Transmembrane</keyword>
<proteinExistence type="predicted"/>
<evidence type="ECO:0000313" key="3">
    <source>
        <dbReference type="Proteomes" id="UP000812270"/>
    </source>
</evidence>
<dbReference type="InterPro" id="IPR021448">
    <property type="entry name" value="DUF3098"/>
</dbReference>
<gene>
    <name evidence="2" type="ORF">KTO63_08850</name>
</gene>
<evidence type="ECO:0000256" key="1">
    <source>
        <dbReference type="SAM" id="Phobius"/>
    </source>
</evidence>
<keyword evidence="1" id="KW-1133">Transmembrane helix</keyword>
<evidence type="ECO:0000313" key="2">
    <source>
        <dbReference type="EMBL" id="MBV4357251.1"/>
    </source>
</evidence>
<dbReference type="Pfam" id="PF11297">
    <property type="entry name" value="DUF3098"/>
    <property type="match status" value="1"/>
</dbReference>
<accession>A0A9E2S7F4</accession>
<organism evidence="2 3">
    <name type="scientific">Pinibacter aurantiacus</name>
    <dbReference type="NCBI Taxonomy" id="2851599"/>
    <lineage>
        <taxon>Bacteria</taxon>
        <taxon>Pseudomonadati</taxon>
        <taxon>Bacteroidota</taxon>
        <taxon>Chitinophagia</taxon>
        <taxon>Chitinophagales</taxon>
        <taxon>Chitinophagaceae</taxon>
        <taxon>Pinibacter</taxon>
    </lineage>
</organism>
<dbReference type="RefSeq" id="WP_217790863.1">
    <property type="nucleotide sequence ID" value="NZ_JAHSPG010000003.1"/>
</dbReference>
<dbReference type="EMBL" id="JAHSPG010000003">
    <property type="protein sequence ID" value="MBV4357251.1"/>
    <property type="molecule type" value="Genomic_DNA"/>
</dbReference>
<reference evidence="2" key="1">
    <citation type="submission" date="2021-06" db="EMBL/GenBank/DDBJ databases">
        <authorList>
            <person name="Huq M.A."/>
        </authorList>
    </citation>
    <scope>NUCLEOTIDE SEQUENCE</scope>
    <source>
        <strain evidence="2">MAH-26</strain>
    </source>
</reference>
<comment type="caution">
    <text evidence="2">The sequence shown here is derived from an EMBL/GenBank/DDBJ whole genome shotgun (WGS) entry which is preliminary data.</text>
</comment>
<name>A0A9E2S7F4_9BACT</name>
<sequence length="87" mass="9428">MSEKKVITAKKSSSSNLVLGKENFMWMLVGVAIIALGMMLMAGGKSSNPAEFNQNEVYSARRITIAPLLIIIGLGVEVFAIFRKPKA</sequence>
<protein>
    <submittedName>
        <fullName evidence="2">DUF3098 domain-containing protein</fullName>
    </submittedName>
</protein>
<keyword evidence="1" id="KW-0472">Membrane</keyword>
<feature type="transmembrane region" description="Helical" evidence="1">
    <location>
        <begin position="24"/>
        <end position="43"/>
    </location>
</feature>
<keyword evidence="3" id="KW-1185">Reference proteome</keyword>
<dbReference type="AlphaFoldDB" id="A0A9E2S7F4"/>
<dbReference type="Proteomes" id="UP000812270">
    <property type="component" value="Unassembled WGS sequence"/>
</dbReference>
<feature type="transmembrane region" description="Helical" evidence="1">
    <location>
        <begin position="63"/>
        <end position="82"/>
    </location>
</feature>